<keyword evidence="3" id="KW-1185">Reference proteome</keyword>
<dbReference type="Pfam" id="PF04403">
    <property type="entry name" value="PqiA"/>
    <property type="match status" value="1"/>
</dbReference>
<accession>A1ZNW1</accession>
<evidence type="ECO:0000313" key="3">
    <source>
        <dbReference type="Proteomes" id="UP000004095"/>
    </source>
</evidence>
<reference evidence="2 3" key="1">
    <citation type="submission" date="2007-01" db="EMBL/GenBank/DDBJ databases">
        <authorList>
            <person name="Haygood M."/>
            <person name="Podell S."/>
            <person name="Anderson C."/>
            <person name="Hopkinson B."/>
            <person name="Roe K."/>
            <person name="Barbeau K."/>
            <person name="Gaasterland T."/>
            <person name="Ferriera S."/>
            <person name="Johnson J."/>
            <person name="Kravitz S."/>
            <person name="Beeson K."/>
            <person name="Sutton G."/>
            <person name="Rogers Y.-H."/>
            <person name="Friedman R."/>
            <person name="Frazier M."/>
            <person name="Venter J.C."/>
        </authorList>
    </citation>
    <scope>NUCLEOTIDE SEQUENCE [LARGE SCALE GENOMIC DNA]</scope>
    <source>
        <strain evidence="2 3">ATCC 23134</strain>
    </source>
</reference>
<dbReference type="OrthoDB" id="9800207at2"/>
<dbReference type="eggNOG" id="COG2995">
    <property type="taxonomic scope" value="Bacteria"/>
</dbReference>
<gene>
    <name evidence="2" type="ORF">M23134_02669</name>
</gene>
<keyword evidence="1" id="KW-1133">Transmembrane helix</keyword>
<feature type="transmembrane region" description="Helical" evidence="1">
    <location>
        <begin position="88"/>
        <end position="107"/>
    </location>
</feature>
<feature type="transmembrane region" description="Helical" evidence="1">
    <location>
        <begin position="271"/>
        <end position="293"/>
    </location>
</feature>
<feature type="transmembrane region" description="Helical" evidence="1">
    <location>
        <begin position="196"/>
        <end position="221"/>
    </location>
</feature>
<feature type="transmembrane region" description="Helical" evidence="1">
    <location>
        <begin position="242"/>
        <end position="259"/>
    </location>
</feature>
<dbReference type="RefSeq" id="WP_002698679.1">
    <property type="nucleotide sequence ID" value="NZ_AAWS01000019.1"/>
</dbReference>
<feature type="transmembrane region" description="Helical" evidence="1">
    <location>
        <begin position="119"/>
        <end position="138"/>
    </location>
</feature>
<protein>
    <submittedName>
        <fullName evidence="2">Membrane protein, putative</fullName>
    </submittedName>
</protein>
<keyword evidence="1" id="KW-0472">Membrane</keyword>
<keyword evidence="1" id="KW-0812">Transmembrane</keyword>
<proteinExistence type="predicted"/>
<organism evidence="2 3">
    <name type="scientific">Microscilla marina ATCC 23134</name>
    <dbReference type="NCBI Taxonomy" id="313606"/>
    <lineage>
        <taxon>Bacteria</taxon>
        <taxon>Pseudomonadati</taxon>
        <taxon>Bacteroidota</taxon>
        <taxon>Cytophagia</taxon>
        <taxon>Cytophagales</taxon>
        <taxon>Microscillaceae</taxon>
        <taxon>Microscilla</taxon>
    </lineage>
</organism>
<sequence length="302" mass="34508">MSQPKTNRFFIALAFAYLLASLCTTYFMMGFAQSYQQHKTSYTETLNFQERLLNAREWMFASEWEPKKAQAAATFKEAQADFLRAQRWAYLGAALAVIFIILVVVFFQRHPLFYQKLSFTFIVIALGCLGTGIFAPMLEIEAFSQDLTIPLKTHVNLGITKVKVDLSKTFDGRMYFYYQNKSIVELIKLLFQKKSFLVGGAILGFSVLIPLFKLLFSVLLLSSGWVRHTTWVQQLVSGIGKWSMADVFVAAIFLAYLSFQHMNAGIDTESNLLWGAYFFLAYCVFSISSTYFISQAIKKELF</sequence>
<dbReference type="Proteomes" id="UP000004095">
    <property type="component" value="Unassembled WGS sequence"/>
</dbReference>
<name>A1ZNW1_MICM2</name>
<comment type="caution">
    <text evidence="2">The sequence shown here is derived from an EMBL/GenBank/DDBJ whole genome shotgun (WGS) entry which is preliminary data.</text>
</comment>
<feature type="transmembrane region" description="Helical" evidence="1">
    <location>
        <begin position="9"/>
        <end position="29"/>
    </location>
</feature>
<dbReference type="EMBL" id="AAWS01000019">
    <property type="protein sequence ID" value="EAY28000.1"/>
    <property type="molecule type" value="Genomic_DNA"/>
</dbReference>
<dbReference type="InterPro" id="IPR007498">
    <property type="entry name" value="PqiA-like"/>
</dbReference>
<evidence type="ECO:0000256" key="1">
    <source>
        <dbReference type="SAM" id="Phobius"/>
    </source>
</evidence>
<dbReference type="AlphaFoldDB" id="A1ZNW1"/>
<evidence type="ECO:0000313" key="2">
    <source>
        <dbReference type="EMBL" id="EAY28000.1"/>
    </source>
</evidence>